<dbReference type="Gene3D" id="3.40.50.150">
    <property type="entry name" value="Vaccinia Virus protein VP39"/>
    <property type="match status" value="1"/>
</dbReference>
<organism evidence="3 4">
    <name type="scientific">Ceratodon purpureus</name>
    <name type="common">Fire moss</name>
    <name type="synonym">Dicranum purpureum</name>
    <dbReference type="NCBI Taxonomy" id="3225"/>
    <lineage>
        <taxon>Eukaryota</taxon>
        <taxon>Viridiplantae</taxon>
        <taxon>Streptophyta</taxon>
        <taxon>Embryophyta</taxon>
        <taxon>Bryophyta</taxon>
        <taxon>Bryophytina</taxon>
        <taxon>Bryopsida</taxon>
        <taxon>Dicranidae</taxon>
        <taxon>Pseudoditrichales</taxon>
        <taxon>Ditrichaceae</taxon>
        <taxon>Ceratodon</taxon>
    </lineage>
</organism>
<reference evidence="3" key="1">
    <citation type="submission" date="2020-06" db="EMBL/GenBank/DDBJ databases">
        <title>WGS assembly of Ceratodon purpureus strain R40.</title>
        <authorList>
            <person name="Carey S.B."/>
            <person name="Jenkins J."/>
            <person name="Shu S."/>
            <person name="Lovell J.T."/>
            <person name="Sreedasyam A."/>
            <person name="Maumus F."/>
            <person name="Tiley G.P."/>
            <person name="Fernandez-Pozo N."/>
            <person name="Barry K."/>
            <person name="Chen C."/>
            <person name="Wang M."/>
            <person name="Lipzen A."/>
            <person name="Daum C."/>
            <person name="Saski C.A."/>
            <person name="Payton A.C."/>
            <person name="Mcbreen J.C."/>
            <person name="Conrad R.E."/>
            <person name="Kollar L.M."/>
            <person name="Olsson S."/>
            <person name="Huttunen S."/>
            <person name="Landis J.B."/>
            <person name="Wickett N.J."/>
            <person name="Johnson M.G."/>
            <person name="Rensing S.A."/>
            <person name="Grimwood J."/>
            <person name="Schmutz J."/>
            <person name="Mcdaniel S.F."/>
        </authorList>
    </citation>
    <scope>NUCLEOTIDE SEQUENCE</scope>
    <source>
        <strain evidence="3">R40</strain>
    </source>
</reference>
<dbReference type="Proteomes" id="UP000822688">
    <property type="component" value="Chromosome 1"/>
</dbReference>
<dbReference type="EMBL" id="CM026421">
    <property type="protein sequence ID" value="KAG0590701.1"/>
    <property type="molecule type" value="Genomic_DNA"/>
</dbReference>
<dbReference type="GO" id="GO:0045488">
    <property type="term" value="P:pectin metabolic process"/>
    <property type="evidence" value="ECO:0007669"/>
    <property type="project" value="InterPro"/>
</dbReference>
<dbReference type="PANTHER" id="PTHR34208">
    <property type="entry name" value="S-ADENOSYL-L-METHIONINE-DEPENDENT METHYLTRANSFERASE-RELATED"/>
    <property type="match status" value="1"/>
</dbReference>
<gene>
    <name evidence="3" type="ORF">KC19_1G120800</name>
</gene>
<comment type="caution">
    <text evidence="3">The sequence shown here is derived from an EMBL/GenBank/DDBJ whole genome shotgun (WGS) entry which is preliminary data.</text>
</comment>
<evidence type="ECO:0000256" key="2">
    <source>
        <dbReference type="SAM" id="Phobius"/>
    </source>
</evidence>
<evidence type="ECO:0000313" key="4">
    <source>
        <dbReference type="Proteomes" id="UP000822688"/>
    </source>
</evidence>
<feature type="transmembrane region" description="Helical" evidence="2">
    <location>
        <begin position="36"/>
        <end position="55"/>
    </location>
</feature>
<keyword evidence="2" id="KW-0812">Transmembrane</keyword>
<evidence type="ECO:0000313" key="3">
    <source>
        <dbReference type="EMBL" id="KAG0590701.1"/>
    </source>
</evidence>
<name>A0A8T0J7E5_CERPU</name>
<sequence length="297" mass="32866">MAGIARRPGLPIRRPPETTLFSSSTAGPPKSRISPVVSLCFLLVGGILLIGYSYGDSVFLSPPQKDVEVKQRLIQTLPDDDVEGAPAFVWDGDKASSKPECTASVCGVIDILQDMYGKTMHRLLHIGPGTCGIVSKLLKESNSEVWGIQPFRMKPPVHETCQSFVRKGLIRVAEVNQPLPYRSRSFSFVLVTDTLDIMKKRDLNATLPELSRLSAHNLVVVVGKRRPLMVESKETPGQSVKTTKPRTRDWWLQQFNAAGLKEDDEKKTHFDAAVTESGNKSSFHIFHLIVPSFSSAR</sequence>
<dbReference type="GO" id="GO:0008168">
    <property type="term" value="F:methyltransferase activity"/>
    <property type="evidence" value="ECO:0007669"/>
    <property type="project" value="InterPro"/>
</dbReference>
<dbReference type="InterPro" id="IPR044689">
    <property type="entry name" value="CGR2/3"/>
</dbReference>
<feature type="region of interest" description="Disordered" evidence="1">
    <location>
        <begin position="1"/>
        <end position="31"/>
    </location>
</feature>
<keyword evidence="2" id="KW-0472">Membrane</keyword>
<dbReference type="PANTHER" id="PTHR34208:SF5">
    <property type="entry name" value="OS01G0144000 PROTEIN"/>
    <property type="match status" value="1"/>
</dbReference>
<dbReference type="AlphaFoldDB" id="A0A8T0J7E5"/>
<keyword evidence="2" id="KW-1133">Transmembrane helix</keyword>
<evidence type="ECO:0000256" key="1">
    <source>
        <dbReference type="SAM" id="MobiDB-lite"/>
    </source>
</evidence>
<protein>
    <submittedName>
        <fullName evidence="3">Uncharacterized protein</fullName>
    </submittedName>
</protein>
<proteinExistence type="predicted"/>
<accession>A0A8T0J7E5</accession>
<dbReference type="InterPro" id="IPR029063">
    <property type="entry name" value="SAM-dependent_MTases_sf"/>
</dbReference>
<keyword evidence="4" id="KW-1185">Reference proteome</keyword>